<dbReference type="SUPFAM" id="SSF81901">
    <property type="entry name" value="HCP-like"/>
    <property type="match status" value="2"/>
</dbReference>
<keyword evidence="1" id="KW-0732">Signal</keyword>
<dbReference type="InterPro" id="IPR006597">
    <property type="entry name" value="Sel1-like"/>
</dbReference>
<dbReference type="EMBL" id="CP043046">
    <property type="protein sequence ID" value="QEI06922.1"/>
    <property type="molecule type" value="Genomic_DNA"/>
</dbReference>
<dbReference type="PANTHER" id="PTHR11102">
    <property type="entry name" value="SEL-1-LIKE PROTEIN"/>
    <property type="match status" value="1"/>
</dbReference>
<keyword evidence="3" id="KW-1185">Reference proteome</keyword>
<dbReference type="KEGG" id="pacr:FXN63_14565"/>
<dbReference type="Gene3D" id="1.25.40.10">
    <property type="entry name" value="Tetratricopeptide repeat domain"/>
    <property type="match status" value="1"/>
</dbReference>
<evidence type="ECO:0000256" key="1">
    <source>
        <dbReference type="SAM" id="SignalP"/>
    </source>
</evidence>
<accession>A0A5C0AWS6</accession>
<dbReference type="AlphaFoldDB" id="A0A5C0AWS6"/>
<evidence type="ECO:0000313" key="2">
    <source>
        <dbReference type="EMBL" id="QEI06922.1"/>
    </source>
</evidence>
<feature type="chain" id="PRO_5022719725" evidence="1">
    <location>
        <begin position="23"/>
        <end position="438"/>
    </location>
</feature>
<proteinExistence type="predicted"/>
<dbReference type="InterPro" id="IPR050767">
    <property type="entry name" value="Sel1_AlgK"/>
</dbReference>
<name>A0A5C0AWS6_9BURK</name>
<feature type="signal peptide" evidence="1">
    <location>
        <begin position="1"/>
        <end position="22"/>
    </location>
</feature>
<dbReference type="Pfam" id="PF08238">
    <property type="entry name" value="Sel1"/>
    <property type="match status" value="4"/>
</dbReference>
<sequence length="438" mass="47959">MKFARSLTLAALMAASVNGLMAAPANIQAPTIVTRPTWLSPVFWYDVDPSTWTRSDADRIQRDADAGNAESQYFAGVLREDGKLVPQDLPGSLRYYQLAAQQGNASAQASVARMLLNGWASPKNSAEAITWNAKAAAQDNRRAIHNQGFFASRDMISPSGEATALAFYERAAGLGLPQSALEMARHYRKQGNDNPQAWRWLGTAVNTGFAPALLEFDEWCNQNPEGPDCMAKVGNALKQAAEAGYPPAQLQYGVRLWDSHNAKAEWHASLRNHFIDVALDTPGLSTDKPEGSKWMTRAAQAGNPRALFNVGLLLEEQNYRAQYYKPEYKVASIETIRTCYHHAAAAGIPDAMVALVMNLQQEQENDPLSKEERDALSAYWTGKAGETGVFQRNQMWAISFSGWQKQVGTPAPAFLRKGLGEPAQCALEALPGARKNNS</sequence>
<dbReference type="SMART" id="SM00671">
    <property type="entry name" value="SEL1"/>
    <property type="match status" value="3"/>
</dbReference>
<dbReference type="OrthoDB" id="5365194at2"/>
<dbReference type="InterPro" id="IPR011990">
    <property type="entry name" value="TPR-like_helical_dom_sf"/>
</dbReference>
<dbReference type="PANTHER" id="PTHR11102:SF160">
    <property type="entry name" value="ERAD-ASSOCIATED E3 UBIQUITIN-PROTEIN LIGASE COMPONENT HRD3"/>
    <property type="match status" value="1"/>
</dbReference>
<dbReference type="RefSeq" id="WP_148815969.1">
    <property type="nucleotide sequence ID" value="NZ_CP043046.1"/>
</dbReference>
<reference evidence="2 3" key="1">
    <citation type="submission" date="2019-08" db="EMBL/GenBank/DDBJ databases">
        <title>Amphibian skin-associated Pigmentiphaga: genome sequence and occurrence across geography and hosts.</title>
        <authorList>
            <person name="Bletz M.C."/>
            <person name="Bunk B."/>
            <person name="Sproeer C."/>
            <person name="Biwer P."/>
            <person name="Reiter S."/>
            <person name="Rabemananjara F.C.E."/>
            <person name="Schulz S."/>
            <person name="Overmann J."/>
            <person name="Vences M."/>
        </authorList>
    </citation>
    <scope>NUCLEOTIDE SEQUENCE [LARGE SCALE GENOMIC DNA]</scope>
    <source>
        <strain evidence="2 3">Mada1488</strain>
    </source>
</reference>
<gene>
    <name evidence="2" type="ORF">FXN63_14565</name>
</gene>
<protein>
    <submittedName>
        <fullName evidence="2">Sel1 repeat family protein</fullName>
    </submittedName>
</protein>
<evidence type="ECO:0000313" key="3">
    <source>
        <dbReference type="Proteomes" id="UP000325161"/>
    </source>
</evidence>
<dbReference type="Proteomes" id="UP000325161">
    <property type="component" value="Chromosome"/>
</dbReference>
<organism evidence="2 3">
    <name type="scientific">Pigmentiphaga aceris</name>
    <dbReference type="NCBI Taxonomy" id="1940612"/>
    <lineage>
        <taxon>Bacteria</taxon>
        <taxon>Pseudomonadati</taxon>
        <taxon>Pseudomonadota</taxon>
        <taxon>Betaproteobacteria</taxon>
        <taxon>Burkholderiales</taxon>
        <taxon>Alcaligenaceae</taxon>
        <taxon>Pigmentiphaga</taxon>
    </lineage>
</organism>